<dbReference type="Proteomes" id="UP000314294">
    <property type="component" value="Unassembled WGS sequence"/>
</dbReference>
<comment type="caution">
    <text evidence="1">The sequence shown here is derived from an EMBL/GenBank/DDBJ whole genome shotgun (WGS) entry which is preliminary data.</text>
</comment>
<dbReference type="AlphaFoldDB" id="A0A4Z2FPH8"/>
<reference evidence="1 2" key="1">
    <citation type="submission" date="2019-03" db="EMBL/GenBank/DDBJ databases">
        <title>First draft genome of Liparis tanakae, snailfish: a comprehensive survey of snailfish specific genes.</title>
        <authorList>
            <person name="Kim W."/>
            <person name="Song I."/>
            <person name="Jeong J.-H."/>
            <person name="Kim D."/>
            <person name="Kim S."/>
            <person name="Ryu S."/>
            <person name="Song J.Y."/>
            <person name="Lee S.K."/>
        </authorList>
    </citation>
    <scope>NUCLEOTIDE SEQUENCE [LARGE SCALE GENOMIC DNA]</scope>
    <source>
        <tissue evidence="1">Muscle</tissue>
    </source>
</reference>
<evidence type="ECO:0000313" key="1">
    <source>
        <dbReference type="EMBL" id="TNN42674.1"/>
    </source>
</evidence>
<dbReference type="EMBL" id="SRLO01001020">
    <property type="protein sequence ID" value="TNN42674.1"/>
    <property type="molecule type" value="Genomic_DNA"/>
</dbReference>
<accession>A0A4Z2FPH8</accession>
<organism evidence="1 2">
    <name type="scientific">Liparis tanakae</name>
    <name type="common">Tanaka's snailfish</name>
    <dbReference type="NCBI Taxonomy" id="230148"/>
    <lineage>
        <taxon>Eukaryota</taxon>
        <taxon>Metazoa</taxon>
        <taxon>Chordata</taxon>
        <taxon>Craniata</taxon>
        <taxon>Vertebrata</taxon>
        <taxon>Euteleostomi</taxon>
        <taxon>Actinopterygii</taxon>
        <taxon>Neopterygii</taxon>
        <taxon>Teleostei</taxon>
        <taxon>Neoteleostei</taxon>
        <taxon>Acanthomorphata</taxon>
        <taxon>Eupercaria</taxon>
        <taxon>Perciformes</taxon>
        <taxon>Cottioidei</taxon>
        <taxon>Cottales</taxon>
        <taxon>Liparidae</taxon>
        <taxon>Liparis</taxon>
    </lineage>
</organism>
<evidence type="ECO:0000313" key="2">
    <source>
        <dbReference type="Proteomes" id="UP000314294"/>
    </source>
</evidence>
<protein>
    <submittedName>
        <fullName evidence="1">Uncharacterized protein</fullName>
    </submittedName>
</protein>
<proteinExistence type="predicted"/>
<gene>
    <name evidence="1" type="ORF">EYF80_047138</name>
</gene>
<sequence length="65" mass="7458">MVFFGESSTPSVINHVTVCSAEFMSSHNRSDIQTKRRLRCFWGYLNGVPPRHLECNQSKLQGQNM</sequence>
<name>A0A4Z2FPH8_9TELE</name>
<keyword evidence="2" id="KW-1185">Reference proteome</keyword>